<evidence type="ECO:0000259" key="2">
    <source>
        <dbReference type="Pfam" id="PF05004"/>
    </source>
</evidence>
<dbReference type="AlphaFoldDB" id="A0AAV5BWL4"/>
<accession>A0AAV5BWL4</accession>
<dbReference type="InterPro" id="IPR011989">
    <property type="entry name" value="ARM-like"/>
</dbReference>
<dbReference type="Proteomes" id="UP001054889">
    <property type="component" value="Unassembled WGS sequence"/>
</dbReference>
<protein>
    <recommendedName>
        <fullName evidence="2">Interferon-related developmental regulator N-terminal domain-containing protein</fullName>
    </recommendedName>
</protein>
<comment type="similarity">
    <text evidence="1">Belongs to the IFRD family.</text>
</comment>
<dbReference type="InterPro" id="IPR007701">
    <property type="entry name" value="Interferon-rel_develop_reg_N"/>
</dbReference>
<dbReference type="PANTHER" id="PTHR12354">
    <property type="entry name" value="INTERFERON-RELATED DEVELOPMENTAL REGULATOR"/>
    <property type="match status" value="1"/>
</dbReference>
<dbReference type="InterPro" id="IPR016024">
    <property type="entry name" value="ARM-type_fold"/>
</dbReference>
<sequence>MGHKGNKEMAAAKLLDWRARPFNPRDARNTAELLDMCVEALQDKRASTREAALTALAGELEKLPLLDDVDKACFNVFALCGVCIKEGRSLKEARLAYRAVGLLALTHRAASPSILDEAFPLLATTIRDQDDAPTLAAAIDCLAAVTFAGARNKEHVERSLKVIWDTIFSPASRSSSNLETKASGQVLVAALSAWAFLLTTIVSVTDVLRKVDSAVWNATVAYLAGLLDHDDRAVRMVAGEALVVCVELNLTQRIPRKDMDALAAKTSDLAFETPSKGSQHHPPGAEGPVSTWAKLVQLNFLRRFLGKGFEKHVEDNELFKEAFSYGADEGTLLSVAKKKQSSKMKMKDFMKRERYLNWDCTIFATHPHYTARYKPKTLLKIGWH</sequence>
<dbReference type="Pfam" id="PF05004">
    <property type="entry name" value="IFRD"/>
    <property type="match status" value="1"/>
</dbReference>
<dbReference type="EMBL" id="BQKI01000003">
    <property type="protein sequence ID" value="GJM90621.1"/>
    <property type="molecule type" value="Genomic_DNA"/>
</dbReference>
<gene>
    <name evidence="3" type="primary">ga06921</name>
    <name evidence="3" type="ORF">PR202_ga06921</name>
</gene>
<evidence type="ECO:0000256" key="1">
    <source>
        <dbReference type="ARBA" id="ARBA00008828"/>
    </source>
</evidence>
<reference evidence="3" key="1">
    <citation type="journal article" date="2018" name="DNA Res.">
        <title>Multiple hybrid de novo genome assembly of finger millet, an orphan allotetraploid crop.</title>
        <authorList>
            <person name="Hatakeyama M."/>
            <person name="Aluri S."/>
            <person name="Balachadran M.T."/>
            <person name="Sivarajan S.R."/>
            <person name="Patrignani A."/>
            <person name="Gruter S."/>
            <person name="Poveda L."/>
            <person name="Shimizu-Inatsugi R."/>
            <person name="Baeten J."/>
            <person name="Francoijs K.J."/>
            <person name="Nataraja K.N."/>
            <person name="Reddy Y.A.N."/>
            <person name="Phadnis S."/>
            <person name="Ravikumar R.L."/>
            <person name="Schlapbach R."/>
            <person name="Sreeman S.M."/>
            <person name="Shimizu K.K."/>
        </authorList>
    </citation>
    <scope>NUCLEOTIDE SEQUENCE</scope>
</reference>
<reference evidence="3" key="2">
    <citation type="submission" date="2021-12" db="EMBL/GenBank/DDBJ databases">
        <title>Resequencing data analysis of finger millet.</title>
        <authorList>
            <person name="Hatakeyama M."/>
            <person name="Aluri S."/>
            <person name="Balachadran M.T."/>
            <person name="Sivarajan S.R."/>
            <person name="Poveda L."/>
            <person name="Shimizu-Inatsugi R."/>
            <person name="Schlapbach R."/>
            <person name="Sreeman S.M."/>
            <person name="Shimizu K.K."/>
        </authorList>
    </citation>
    <scope>NUCLEOTIDE SEQUENCE</scope>
</reference>
<keyword evidence="4" id="KW-1185">Reference proteome</keyword>
<evidence type="ECO:0000313" key="3">
    <source>
        <dbReference type="EMBL" id="GJM90621.1"/>
    </source>
</evidence>
<dbReference type="PANTHER" id="PTHR12354:SF11">
    <property type="entry name" value="OS02G0219050 PROTEIN"/>
    <property type="match status" value="1"/>
</dbReference>
<comment type="caution">
    <text evidence="3">The sequence shown here is derived from an EMBL/GenBank/DDBJ whole genome shotgun (WGS) entry which is preliminary data.</text>
</comment>
<dbReference type="Gene3D" id="1.25.10.10">
    <property type="entry name" value="Leucine-rich Repeat Variant"/>
    <property type="match status" value="1"/>
</dbReference>
<organism evidence="3 4">
    <name type="scientific">Eleusine coracana subsp. coracana</name>
    <dbReference type="NCBI Taxonomy" id="191504"/>
    <lineage>
        <taxon>Eukaryota</taxon>
        <taxon>Viridiplantae</taxon>
        <taxon>Streptophyta</taxon>
        <taxon>Embryophyta</taxon>
        <taxon>Tracheophyta</taxon>
        <taxon>Spermatophyta</taxon>
        <taxon>Magnoliopsida</taxon>
        <taxon>Liliopsida</taxon>
        <taxon>Poales</taxon>
        <taxon>Poaceae</taxon>
        <taxon>PACMAD clade</taxon>
        <taxon>Chloridoideae</taxon>
        <taxon>Cynodonteae</taxon>
        <taxon>Eleusininae</taxon>
        <taxon>Eleusine</taxon>
    </lineage>
</organism>
<feature type="domain" description="Interferon-related developmental regulator N-terminal" evidence="2">
    <location>
        <begin position="26"/>
        <end position="252"/>
    </location>
</feature>
<dbReference type="InterPro" id="IPR039777">
    <property type="entry name" value="IFRD"/>
</dbReference>
<proteinExistence type="inferred from homology"/>
<evidence type="ECO:0000313" key="4">
    <source>
        <dbReference type="Proteomes" id="UP001054889"/>
    </source>
</evidence>
<name>A0AAV5BWL4_ELECO</name>
<dbReference type="SUPFAM" id="SSF48371">
    <property type="entry name" value="ARM repeat"/>
    <property type="match status" value="1"/>
</dbReference>